<reference evidence="2" key="1">
    <citation type="submission" date="2022-10" db="EMBL/GenBank/DDBJ databases">
        <title>Candidatus Kirkpatrella diaphorinas gen. nov., sp. nov., an uncultured endosymbiont identified in a population of Diaphorina citri from Hawaii.</title>
        <authorList>
            <person name="Henry E.M."/>
            <person name="Carlson C.R."/>
            <person name="Kuo Y.-W."/>
        </authorList>
    </citation>
    <scope>NUCLEOTIDE SEQUENCE</scope>
    <source>
        <strain evidence="2">CADCRV1</strain>
    </source>
</reference>
<dbReference type="InterPro" id="IPR036866">
    <property type="entry name" value="RibonucZ/Hydroxyglut_hydro"/>
</dbReference>
<evidence type="ECO:0000313" key="3">
    <source>
        <dbReference type="Proteomes" id="UP001163831"/>
    </source>
</evidence>
<dbReference type="PANTHER" id="PTHR42663:SF6">
    <property type="entry name" value="HYDROLASE C777.06C-RELATED"/>
    <property type="match status" value="1"/>
</dbReference>
<dbReference type="RefSeq" id="WP_319807446.1">
    <property type="nucleotide sequence ID" value="NZ_CP107052.1"/>
</dbReference>
<organism evidence="2 3">
    <name type="scientific">Candidatus Kirkpatrickella diaphorinae</name>
    <dbReference type="NCBI Taxonomy" id="2984322"/>
    <lineage>
        <taxon>Bacteria</taxon>
        <taxon>Pseudomonadati</taxon>
        <taxon>Pseudomonadota</taxon>
        <taxon>Alphaproteobacteria</taxon>
        <taxon>Acetobacterales</taxon>
        <taxon>Acetobacteraceae</taxon>
        <taxon>Candidatus Kirkpatrickella</taxon>
    </lineage>
</organism>
<dbReference type="PANTHER" id="PTHR42663">
    <property type="entry name" value="HYDROLASE C777.06C-RELATED-RELATED"/>
    <property type="match status" value="1"/>
</dbReference>
<dbReference type="Proteomes" id="UP001163831">
    <property type="component" value="Chromosome"/>
</dbReference>
<dbReference type="SMART" id="SM00849">
    <property type="entry name" value="Lactamase_B"/>
    <property type="match status" value="1"/>
</dbReference>
<evidence type="ECO:0000259" key="1">
    <source>
        <dbReference type="SMART" id="SM00849"/>
    </source>
</evidence>
<dbReference type="Pfam" id="PF12706">
    <property type="entry name" value="Lactamase_B_2"/>
    <property type="match status" value="1"/>
</dbReference>
<accession>A0ABY6GJZ5</accession>
<protein>
    <submittedName>
        <fullName evidence="2">MBL fold metallo-hydrolase</fullName>
    </submittedName>
</protein>
<evidence type="ECO:0000313" key="2">
    <source>
        <dbReference type="EMBL" id="UYH51851.1"/>
    </source>
</evidence>
<dbReference type="InterPro" id="IPR001279">
    <property type="entry name" value="Metallo-B-lactamas"/>
</dbReference>
<keyword evidence="3" id="KW-1185">Reference proteome</keyword>
<dbReference type="CDD" id="cd16279">
    <property type="entry name" value="metallo-hydrolase-like_MBL-fold"/>
    <property type="match status" value="1"/>
</dbReference>
<proteinExistence type="predicted"/>
<dbReference type="SUPFAM" id="SSF56281">
    <property type="entry name" value="Metallo-hydrolase/oxidoreductase"/>
    <property type="match status" value="1"/>
</dbReference>
<gene>
    <name evidence="2" type="ORF">N5W20_03030</name>
</gene>
<dbReference type="Gene3D" id="3.60.15.10">
    <property type="entry name" value="Ribonuclease Z/Hydroxyacylglutathione hydrolase-like"/>
    <property type="match status" value="1"/>
</dbReference>
<sequence>MKITILGCGPSGGVPMIGGAGEGGIWGACNPQDPRDTRSRSSIVIETDEGTRLLVDCGPDLRAQLLRNQIAHIDALIVTHEHADHIGGFDDIRGINRVIQRPLPLYASPDVIKSMQMRFPYAFQPWSGGEFFRPVPAPHPVSAPETIAINGTDVTFFAQRHYKVATLGLRIGNFAYSTDVEHLSEDAIEALRGVETWVVGCLQRDPHVAHACLDDVLRWRAEIKPSRVILTHMGPGLSYGPLAQELPPGTEPAYDSMTFDV</sequence>
<name>A0ABY6GJZ5_9PROT</name>
<feature type="domain" description="Metallo-beta-lactamase" evidence="1">
    <location>
        <begin position="39"/>
        <end position="232"/>
    </location>
</feature>
<dbReference type="EMBL" id="CP107052">
    <property type="protein sequence ID" value="UYH51851.1"/>
    <property type="molecule type" value="Genomic_DNA"/>
</dbReference>